<name>A0A2Z7D8I2_9LAMI</name>
<gene>
    <name evidence="2" type="ORF">F511_27107</name>
</gene>
<evidence type="ECO:0000313" key="2">
    <source>
        <dbReference type="EMBL" id="KZV53558.1"/>
    </source>
</evidence>
<organism evidence="2 3">
    <name type="scientific">Dorcoceras hygrometricum</name>
    <dbReference type="NCBI Taxonomy" id="472368"/>
    <lineage>
        <taxon>Eukaryota</taxon>
        <taxon>Viridiplantae</taxon>
        <taxon>Streptophyta</taxon>
        <taxon>Embryophyta</taxon>
        <taxon>Tracheophyta</taxon>
        <taxon>Spermatophyta</taxon>
        <taxon>Magnoliopsida</taxon>
        <taxon>eudicotyledons</taxon>
        <taxon>Gunneridae</taxon>
        <taxon>Pentapetalae</taxon>
        <taxon>asterids</taxon>
        <taxon>lamiids</taxon>
        <taxon>Lamiales</taxon>
        <taxon>Gesneriaceae</taxon>
        <taxon>Didymocarpoideae</taxon>
        <taxon>Trichosporeae</taxon>
        <taxon>Loxocarpinae</taxon>
        <taxon>Dorcoceras</taxon>
    </lineage>
</organism>
<reference evidence="2 3" key="1">
    <citation type="journal article" date="2015" name="Proc. Natl. Acad. Sci. U.S.A.">
        <title>The resurrection genome of Boea hygrometrica: A blueprint for survival of dehydration.</title>
        <authorList>
            <person name="Xiao L."/>
            <person name="Yang G."/>
            <person name="Zhang L."/>
            <person name="Yang X."/>
            <person name="Zhao S."/>
            <person name="Ji Z."/>
            <person name="Zhou Q."/>
            <person name="Hu M."/>
            <person name="Wang Y."/>
            <person name="Chen M."/>
            <person name="Xu Y."/>
            <person name="Jin H."/>
            <person name="Xiao X."/>
            <person name="Hu G."/>
            <person name="Bao F."/>
            <person name="Hu Y."/>
            <person name="Wan P."/>
            <person name="Li L."/>
            <person name="Deng X."/>
            <person name="Kuang T."/>
            <person name="Xiang C."/>
            <person name="Zhu J.K."/>
            <person name="Oliver M.J."/>
            <person name="He Y."/>
        </authorList>
    </citation>
    <scope>NUCLEOTIDE SEQUENCE [LARGE SCALE GENOMIC DNA]</scope>
    <source>
        <strain evidence="3">cv. XS01</strain>
    </source>
</reference>
<keyword evidence="1" id="KW-0175">Coiled coil</keyword>
<dbReference type="Proteomes" id="UP000250235">
    <property type="component" value="Unassembled WGS sequence"/>
</dbReference>
<feature type="coiled-coil region" evidence="1">
    <location>
        <begin position="128"/>
        <end position="184"/>
    </location>
</feature>
<dbReference type="EMBL" id="KQ990182">
    <property type="protein sequence ID" value="KZV53558.1"/>
    <property type="molecule type" value="Genomic_DNA"/>
</dbReference>
<proteinExistence type="predicted"/>
<evidence type="ECO:0000256" key="1">
    <source>
        <dbReference type="SAM" id="Coils"/>
    </source>
</evidence>
<keyword evidence="3" id="KW-1185">Reference proteome</keyword>
<sequence>MTSTYILEKAMSSKDDVITADESVEGFCDGDNQQRASTSRGNLKLAIEKRCRSNKLVRQRFAFALRFSRWFRAKNQQALHSISEESSSGTSSSSESKDEVQCLMVDDTDEIFNFSNLEFTREDLVTTLNDMVQEYKKLSKSFEEVKAEIESYATKAELVSSSNMQAALSKLATENDELRSMSQEMLNANQWLAGYDDNDSNTAETSSTPQLARTKFRTINFVKSSTGQPVEEQCGE</sequence>
<protein>
    <submittedName>
        <fullName evidence="2">Uncharacterized protein</fullName>
    </submittedName>
</protein>
<accession>A0A2Z7D8I2</accession>
<dbReference type="AlphaFoldDB" id="A0A2Z7D8I2"/>
<evidence type="ECO:0000313" key="3">
    <source>
        <dbReference type="Proteomes" id="UP000250235"/>
    </source>
</evidence>